<evidence type="ECO:0000256" key="10">
    <source>
        <dbReference type="PROSITE-ProRule" id="PRU01240"/>
    </source>
</evidence>
<dbReference type="Pfam" id="PF00082">
    <property type="entry name" value="Peptidase_S8"/>
    <property type="match status" value="1"/>
</dbReference>
<keyword evidence="9" id="KW-0720">Serine protease</keyword>
<dbReference type="Pfam" id="PF25597">
    <property type="entry name" value="SH3_retrovirus"/>
    <property type="match status" value="1"/>
</dbReference>
<comment type="similarity">
    <text evidence="3 10">Belongs to the peptidase S8 family.</text>
</comment>
<dbReference type="GO" id="GO:0004252">
    <property type="term" value="F:serine-type endopeptidase activity"/>
    <property type="evidence" value="ECO:0007669"/>
    <property type="project" value="InterPro"/>
</dbReference>
<dbReference type="EMBL" id="OIVN01003046">
    <property type="protein sequence ID" value="SPD08433.1"/>
    <property type="molecule type" value="Genomic_DNA"/>
</dbReference>
<feature type="region of interest" description="Disordered" evidence="11">
    <location>
        <begin position="840"/>
        <end position="867"/>
    </location>
</feature>
<dbReference type="InterPro" id="IPR010259">
    <property type="entry name" value="S8pro/Inhibitor_I9"/>
</dbReference>
<dbReference type="GO" id="GO:0048046">
    <property type="term" value="C:apoplast"/>
    <property type="evidence" value="ECO:0007669"/>
    <property type="project" value="UniProtKB-SubCell"/>
</dbReference>
<reference evidence="13" key="1">
    <citation type="submission" date="2018-02" db="EMBL/GenBank/DDBJ databases">
        <authorList>
            <person name="Cohen D.B."/>
            <person name="Kent A.D."/>
        </authorList>
    </citation>
    <scope>NUCLEOTIDE SEQUENCE</scope>
</reference>
<evidence type="ECO:0000256" key="2">
    <source>
        <dbReference type="ARBA" id="ARBA00004271"/>
    </source>
</evidence>
<evidence type="ECO:0000256" key="9">
    <source>
        <dbReference type="ARBA" id="ARBA00022825"/>
    </source>
</evidence>
<feature type="domain" description="Integrase catalytic" evidence="12">
    <location>
        <begin position="999"/>
        <end position="1165"/>
    </location>
</feature>
<dbReference type="GO" id="GO:0009610">
    <property type="term" value="P:response to symbiotic fungus"/>
    <property type="evidence" value="ECO:0007669"/>
    <property type="project" value="UniProtKB-ARBA"/>
</dbReference>
<dbReference type="InterPro" id="IPR001584">
    <property type="entry name" value="Integrase_cat-core"/>
</dbReference>
<dbReference type="Pfam" id="PF17766">
    <property type="entry name" value="fn3_6"/>
    <property type="match status" value="1"/>
</dbReference>
<protein>
    <recommendedName>
        <fullName evidence="12">Integrase catalytic domain-containing protein</fullName>
    </recommendedName>
</protein>
<dbReference type="InterPro" id="IPR045051">
    <property type="entry name" value="SBT"/>
</dbReference>
<evidence type="ECO:0000256" key="5">
    <source>
        <dbReference type="ARBA" id="ARBA00022525"/>
    </source>
</evidence>
<gene>
    <name evidence="13" type="ORF">FSB_LOCUS36315</name>
</gene>
<dbReference type="Gene3D" id="3.30.420.10">
    <property type="entry name" value="Ribonuclease H-like superfamily/Ribonuclease H"/>
    <property type="match status" value="1"/>
</dbReference>
<dbReference type="Gene3D" id="3.40.50.200">
    <property type="entry name" value="Peptidase S8/S53 domain"/>
    <property type="match status" value="1"/>
</dbReference>
<evidence type="ECO:0000256" key="1">
    <source>
        <dbReference type="ARBA" id="ARBA00002076"/>
    </source>
</evidence>
<sequence length="1595" mass="174718">MAQEMEELPLVELDKDQNRLTTYIVHVTKPMGGGTMLSEDLDNWYRSFLPYTITSSNHHPRMVYSFKNVATGFAARLTDEEVKAMKGKDGFISARPERILPLHTTHSPNFLGLYQNLGFWKDSNFGKEVPPPPAKWKGKCEFNGTVCNNKLIGARIFQNGTQPVGAQPFDDVGHGTHTASTAAGNFVNNANALGNANGTAVGMAPYAHLAIYKVCSEGGCFESNILAALDTAIEDGVDVLSLSLGGFPAHFYEDPIALGAFSAIQKGILVSCSAANGGPFYGSLANEAPWILTVGASTIDRKIVATAKLGNGEEYDGESLFQPKDFNSTLLPLVYAGANSNISSTFCAPGSLKDTEVKGQVVLCERGGNIGRIEKGEEVALAGGAAMILINQLPDGFSTLADAHVLPATHVSYAAGLKIKSYINSTSAPTATFVFKGTIIGDSSAPTVASFSSRGPSHASPGILKPDIIGPGVNIIAAWPISLDNTTDSNSTFNVISGTSLSCPHLSGIAALLKSSHPDWSPAAIKSAIMTTADVVNLQGTPILDQTLLPADIFATGAGHVNPSKANDPGLVYDIQPDDYIPYLCGLNYTDEQTYTQTVTNVGQANSTYTVEVSLPQGVDMIVNPSQITFSGVNQKAISSAILDAYSVIDHLDGSTPQPRQVLVSQTGIQQGNPAFLIWQKRDKALLSLLYSTLSSPVLAMVVGLSTSQEVWDKLEERFTCTARANVLNLKLELQSIKKGNESVSSYLQRIKTVRDKLSAVGVHSDHEELLHVILKGLPKEYAPFASAIRTRDGILSLEKLSVLLQTEEQSMQEASDPFSNSALAINSFSRGRGGKYSGFNNQNFNPSFTSPQSQHQSQQSQFAPQEKSERPTCQICWKQGHYAIDCYHRMDFAYQGKNAPTKLAAMASASNIQHTQNAETWLTDSGASDHITASSNNLSPQAPYQGQEQGFCSCYFDANKLLIQDLPTGRVLYKGLIHCKHCLAGKMHKLPFPVSNKKSTAPFALVHADLWGPAPITSFTGFRYYLVLVDDFTKFTWTYLLKHKSDTFSIFTQFQAMVQTQFSLPIQVLRTDCGGEFISNEFNQFCANKGIIHQLSCPHTPQQNGTTERKHRHLIQCALALLSESTLPMSYWSYAVSTATHLINRLPTPNLNHKTPWEMLFHAPPDLTHLKSFGCQCFPLITPYTAHKLHPKTIPCVFLGYPSHTKEFQALQKQGTWTLVPAPSSKNIVGCKWVYKLKYNSNGSISRYKARLVAKGFHQQYGVDFDETFSPVIKPPTVKLILSLATSLHWPLRQLDVKNAFLHGTLKEEVYMAQPPGYIDPTHPSHVCRLQKSIYGLKQGPKSLIWGLSITSWGFKSLETALVLYLNQAKYAHDLLKKHNMLDSKPAKSPSCPNTRLSLHEGDPLPDPHGYRSLVGVLHYLTFTRPDISFSVHQVCQYMSAPTTTHLAAAKRILRYLRGTLHHGIAFTPGPLQLSAYTDADWAGDPDDRRSTSGYLVYLGSNPITWSAKKQPTVSRSSTESEYRALAIASAELCWIRTLLKDFGIYLSPTPILWCDNVSALAIASNPVFHARTKHIEVDFHFVRERVLRKDLER</sequence>
<accession>A0A2N9H9K4</accession>
<dbReference type="InterPro" id="IPR036397">
    <property type="entry name" value="RNaseH_sf"/>
</dbReference>
<dbReference type="PROSITE" id="PS50994">
    <property type="entry name" value="INTEGRASE"/>
    <property type="match status" value="1"/>
</dbReference>
<feature type="region of interest" description="Disordered" evidence="11">
    <location>
        <begin position="1384"/>
        <end position="1405"/>
    </location>
</feature>
<evidence type="ECO:0000256" key="6">
    <source>
        <dbReference type="ARBA" id="ARBA00022670"/>
    </source>
</evidence>
<dbReference type="InterPro" id="IPR003137">
    <property type="entry name" value="PA_domain"/>
</dbReference>
<dbReference type="InterPro" id="IPR043502">
    <property type="entry name" value="DNA/RNA_pol_sf"/>
</dbReference>
<keyword evidence="4" id="KW-0052">Apoplast</keyword>
<comment type="caution">
    <text evidence="10">Lacks conserved residue(s) required for the propagation of feature annotation.</text>
</comment>
<dbReference type="InterPro" id="IPR012337">
    <property type="entry name" value="RNaseH-like_sf"/>
</dbReference>
<keyword evidence="5" id="KW-0964">Secreted</keyword>
<evidence type="ECO:0000256" key="4">
    <source>
        <dbReference type="ARBA" id="ARBA00022523"/>
    </source>
</evidence>
<dbReference type="InterPro" id="IPR041469">
    <property type="entry name" value="Subtilisin-like_FN3"/>
</dbReference>
<dbReference type="SUPFAM" id="SSF52743">
    <property type="entry name" value="Subtilisin-like"/>
    <property type="match status" value="1"/>
</dbReference>
<proteinExistence type="inferred from homology"/>
<dbReference type="InterPro" id="IPR034197">
    <property type="entry name" value="Peptidases_S8_3"/>
</dbReference>
<dbReference type="Pfam" id="PF05922">
    <property type="entry name" value="Inhibitor_I9"/>
    <property type="match status" value="1"/>
</dbReference>
<name>A0A2N9H9K4_FAGSY</name>
<evidence type="ECO:0000259" key="12">
    <source>
        <dbReference type="PROSITE" id="PS50994"/>
    </source>
</evidence>
<dbReference type="Gene3D" id="3.30.70.80">
    <property type="entry name" value="Peptidase S8 propeptide/proteinase inhibitor I9"/>
    <property type="match status" value="1"/>
</dbReference>
<dbReference type="InterPro" id="IPR037045">
    <property type="entry name" value="S8pro/Inhibitor_I9_sf"/>
</dbReference>
<dbReference type="CDD" id="cd09272">
    <property type="entry name" value="RNase_HI_RT_Ty1"/>
    <property type="match status" value="1"/>
</dbReference>
<feature type="compositionally biased region" description="Low complexity" evidence="11">
    <location>
        <begin position="847"/>
        <end position="866"/>
    </location>
</feature>
<evidence type="ECO:0000256" key="7">
    <source>
        <dbReference type="ARBA" id="ARBA00022729"/>
    </source>
</evidence>
<keyword evidence="8" id="KW-0378">Hydrolase</keyword>
<dbReference type="Pfam" id="PF07727">
    <property type="entry name" value="RVT_2"/>
    <property type="match status" value="1"/>
</dbReference>
<dbReference type="SUPFAM" id="SSF56672">
    <property type="entry name" value="DNA/RNA polymerases"/>
    <property type="match status" value="1"/>
</dbReference>
<organism evidence="13">
    <name type="scientific">Fagus sylvatica</name>
    <name type="common">Beechnut</name>
    <dbReference type="NCBI Taxonomy" id="28930"/>
    <lineage>
        <taxon>Eukaryota</taxon>
        <taxon>Viridiplantae</taxon>
        <taxon>Streptophyta</taxon>
        <taxon>Embryophyta</taxon>
        <taxon>Tracheophyta</taxon>
        <taxon>Spermatophyta</taxon>
        <taxon>Magnoliopsida</taxon>
        <taxon>eudicotyledons</taxon>
        <taxon>Gunneridae</taxon>
        <taxon>Pentapetalae</taxon>
        <taxon>rosids</taxon>
        <taxon>fabids</taxon>
        <taxon>Fagales</taxon>
        <taxon>Fagaceae</taxon>
        <taxon>Fagus</taxon>
    </lineage>
</organism>
<dbReference type="PANTHER" id="PTHR10795">
    <property type="entry name" value="PROPROTEIN CONVERTASE SUBTILISIN/KEXIN"/>
    <property type="match status" value="1"/>
</dbReference>
<dbReference type="GO" id="GO:0015074">
    <property type="term" value="P:DNA integration"/>
    <property type="evidence" value="ECO:0007669"/>
    <property type="project" value="InterPro"/>
</dbReference>
<dbReference type="CDD" id="cd02120">
    <property type="entry name" value="PA_subtilisin_like"/>
    <property type="match status" value="1"/>
</dbReference>
<dbReference type="PROSITE" id="PS51892">
    <property type="entry name" value="SUBTILASE"/>
    <property type="match status" value="1"/>
</dbReference>
<dbReference type="FunFam" id="3.50.30.30:FF:000005">
    <property type="entry name" value="subtilisin-like protease SBT1.5"/>
    <property type="match status" value="1"/>
</dbReference>
<dbReference type="InterPro" id="IPR036852">
    <property type="entry name" value="Peptidase_S8/S53_dom_sf"/>
</dbReference>
<evidence type="ECO:0000256" key="11">
    <source>
        <dbReference type="SAM" id="MobiDB-lite"/>
    </source>
</evidence>
<dbReference type="InterPro" id="IPR015500">
    <property type="entry name" value="Peptidase_S8_subtilisin-rel"/>
</dbReference>
<dbReference type="Pfam" id="PF00665">
    <property type="entry name" value="rve"/>
    <property type="match status" value="1"/>
</dbReference>
<dbReference type="Gene3D" id="3.50.30.30">
    <property type="match status" value="1"/>
</dbReference>
<dbReference type="Pfam" id="PF02225">
    <property type="entry name" value="PA"/>
    <property type="match status" value="1"/>
</dbReference>
<evidence type="ECO:0000256" key="8">
    <source>
        <dbReference type="ARBA" id="ARBA00022801"/>
    </source>
</evidence>
<keyword evidence="6" id="KW-0645">Protease</keyword>
<keyword evidence="7" id="KW-0732">Signal</keyword>
<dbReference type="InterPro" id="IPR057670">
    <property type="entry name" value="SH3_retrovirus"/>
</dbReference>
<evidence type="ECO:0000256" key="3">
    <source>
        <dbReference type="ARBA" id="ARBA00011073"/>
    </source>
</evidence>
<dbReference type="SUPFAM" id="SSF53098">
    <property type="entry name" value="Ribonuclease H-like"/>
    <property type="match status" value="1"/>
</dbReference>
<dbReference type="InterPro" id="IPR000209">
    <property type="entry name" value="Peptidase_S8/S53_dom"/>
</dbReference>
<comment type="function">
    <text evidence="1">Required for arbuscular mycorrhiza (AM) development during AM symbiosis with AM fungi (e.g. Glomeromycota intraradices).</text>
</comment>
<evidence type="ECO:0000313" key="13">
    <source>
        <dbReference type="EMBL" id="SPD08433.1"/>
    </source>
</evidence>
<dbReference type="InterPro" id="IPR013103">
    <property type="entry name" value="RVT_2"/>
</dbReference>
<comment type="subcellular location">
    <subcellularLocation>
        <location evidence="2">Secreted</location>
        <location evidence="2">Extracellular space</location>
        <location evidence="2">Apoplast</location>
    </subcellularLocation>
</comment>
<dbReference type="CDD" id="cd04852">
    <property type="entry name" value="Peptidases_S8_3"/>
    <property type="match status" value="1"/>
</dbReference>
<dbReference type="Pfam" id="PF14223">
    <property type="entry name" value="Retrotran_gag_2"/>
    <property type="match status" value="1"/>
</dbReference>
<dbReference type="GO" id="GO:0003676">
    <property type="term" value="F:nucleic acid binding"/>
    <property type="evidence" value="ECO:0007669"/>
    <property type="project" value="InterPro"/>
</dbReference>
<dbReference type="PRINTS" id="PR00723">
    <property type="entry name" value="SUBTILISIN"/>
</dbReference>
<dbReference type="GO" id="GO:0006508">
    <property type="term" value="P:proteolysis"/>
    <property type="evidence" value="ECO:0007669"/>
    <property type="project" value="UniProtKB-KW"/>
</dbReference>
<dbReference type="Gene3D" id="2.60.40.2310">
    <property type="match status" value="1"/>
</dbReference>